<evidence type="ECO:0000256" key="2">
    <source>
        <dbReference type="PROSITE-ProRule" id="PRU00335"/>
    </source>
</evidence>
<evidence type="ECO:0000313" key="5">
    <source>
        <dbReference type="EMBL" id="MCX2966531.1"/>
    </source>
</evidence>
<sequence>MTSSRRTRRLSATDWVDAALALVTSDGAHAVTIARLCTTLKVTKGSFYWHFDDLDALREAMAVRWQTMNRQRVADLEALSELPPDERLAALSTMLVGDDHLTVERAIRSWARSNDEVAHTVRSIDEEIFAAVDATLRELQLSPRRARVLAGLLVYAGIGYIHGHEGLPRISAQDVQHTLPGLLSFTAGQPPTERDPDGSPDH</sequence>
<dbReference type="SUPFAM" id="SSF46689">
    <property type="entry name" value="Homeodomain-like"/>
    <property type="match status" value="1"/>
</dbReference>
<organism evidence="5 6">
    <name type="scientific">Gordonia aquimaris</name>
    <dbReference type="NCBI Taxonomy" id="2984863"/>
    <lineage>
        <taxon>Bacteria</taxon>
        <taxon>Bacillati</taxon>
        <taxon>Actinomycetota</taxon>
        <taxon>Actinomycetes</taxon>
        <taxon>Mycobacteriales</taxon>
        <taxon>Gordoniaceae</taxon>
        <taxon>Gordonia</taxon>
    </lineage>
</organism>
<keyword evidence="6" id="KW-1185">Reference proteome</keyword>
<reference evidence="5" key="1">
    <citation type="submission" date="2022-10" db="EMBL/GenBank/DDBJ databases">
        <title>WGS of marine actinomycetes from Thailand.</title>
        <authorList>
            <person name="Thawai C."/>
        </authorList>
    </citation>
    <scope>NUCLEOTIDE SEQUENCE</scope>
    <source>
        <strain evidence="5">SW21</strain>
    </source>
</reference>
<dbReference type="Pfam" id="PF00440">
    <property type="entry name" value="TetR_N"/>
    <property type="match status" value="1"/>
</dbReference>
<dbReference type="RefSeq" id="WP_266063386.1">
    <property type="nucleotide sequence ID" value="NZ_JAPKFM010000028.1"/>
</dbReference>
<feature type="compositionally biased region" description="Basic and acidic residues" evidence="3">
    <location>
        <begin position="192"/>
        <end position="202"/>
    </location>
</feature>
<dbReference type="AlphaFoldDB" id="A0A9X3D848"/>
<feature type="region of interest" description="Disordered" evidence="3">
    <location>
        <begin position="183"/>
        <end position="202"/>
    </location>
</feature>
<dbReference type="InterPro" id="IPR050109">
    <property type="entry name" value="HTH-type_TetR-like_transc_reg"/>
</dbReference>
<evidence type="ECO:0000256" key="1">
    <source>
        <dbReference type="ARBA" id="ARBA00023125"/>
    </source>
</evidence>
<name>A0A9X3D848_9ACTN</name>
<dbReference type="EMBL" id="JAPKFM010000028">
    <property type="protein sequence ID" value="MCX2966531.1"/>
    <property type="molecule type" value="Genomic_DNA"/>
</dbReference>
<protein>
    <submittedName>
        <fullName evidence="5">TetR/AcrR family transcriptional regulator</fullName>
    </submittedName>
</protein>
<evidence type="ECO:0000259" key="4">
    <source>
        <dbReference type="PROSITE" id="PS50977"/>
    </source>
</evidence>
<dbReference type="PROSITE" id="PS50977">
    <property type="entry name" value="HTH_TETR_2"/>
    <property type="match status" value="1"/>
</dbReference>
<gene>
    <name evidence="5" type="ORF">OSB52_20830</name>
</gene>
<dbReference type="GO" id="GO:0000976">
    <property type="term" value="F:transcription cis-regulatory region binding"/>
    <property type="evidence" value="ECO:0007669"/>
    <property type="project" value="TreeGrafter"/>
</dbReference>
<dbReference type="GO" id="GO:0003700">
    <property type="term" value="F:DNA-binding transcription factor activity"/>
    <property type="evidence" value="ECO:0007669"/>
    <property type="project" value="TreeGrafter"/>
</dbReference>
<proteinExistence type="predicted"/>
<evidence type="ECO:0000313" key="6">
    <source>
        <dbReference type="Proteomes" id="UP001143347"/>
    </source>
</evidence>
<dbReference type="PANTHER" id="PTHR30055">
    <property type="entry name" value="HTH-TYPE TRANSCRIPTIONAL REGULATOR RUTR"/>
    <property type="match status" value="1"/>
</dbReference>
<dbReference type="Gene3D" id="1.10.357.10">
    <property type="entry name" value="Tetracycline Repressor, domain 2"/>
    <property type="match status" value="1"/>
</dbReference>
<dbReference type="InterPro" id="IPR001647">
    <property type="entry name" value="HTH_TetR"/>
</dbReference>
<keyword evidence="1 2" id="KW-0238">DNA-binding</keyword>
<feature type="DNA-binding region" description="H-T-H motif" evidence="2">
    <location>
        <begin position="32"/>
        <end position="51"/>
    </location>
</feature>
<comment type="caution">
    <text evidence="5">The sequence shown here is derived from an EMBL/GenBank/DDBJ whole genome shotgun (WGS) entry which is preliminary data.</text>
</comment>
<dbReference type="PANTHER" id="PTHR30055:SF239">
    <property type="entry name" value="TRANSCRIPTIONAL REGULATORY PROTEIN"/>
    <property type="match status" value="1"/>
</dbReference>
<accession>A0A9X3D848</accession>
<dbReference type="InterPro" id="IPR009057">
    <property type="entry name" value="Homeodomain-like_sf"/>
</dbReference>
<dbReference type="Proteomes" id="UP001143347">
    <property type="component" value="Unassembled WGS sequence"/>
</dbReference>
<feature type="domain" description="HTH tetR-type" evidence="4">
    <location>
        <begin position="9"/>
        <end position="69"/>
    </location>
</feature>
<evidence type="ECO:0000256" key="3">
    <source>
        <dbReference type="SAM" id="MobiDB-lite"/>
    </source>
</evidence>